<proteinExistence type="predicted"/>
<evidence type="ECO:0000256" key="1">
    <source>
        <dbReference type="SAM" id="MobiDB-lite"/>
    </source>
</evidence>
<evidence type="ECO:0000313" key="2">
    <source>
        <dbReference type="EMBL" id="CAK0830831.1"/>
    </source>
</evidence>
<organism evidence="2 3">
    <name type="scientific">Prorocentrum cordatum</name>
    <dbReference type="NCBI Taxonomy" id="2364126"/>
    <lineage>
        <taxon>Eukaryota</taxon>
        <taxon>Sar</taxon>
        <taxon>Alveolata</taxon>
        <taxon>Dinophyceae</taxon>
        <taxon>Prorocentrales</taxon>
        <taxon>Prorocentraceae</taxon>
        <taxon>Prorocentrum</taxon>
    </lineage>
</organism>
<keyword evidence="3" id="KW-1185">Reference proteome</keyword>
<gene>
    <name evidence="2" type="ORF">PCOR1329_LOCUS29346</name>
</gene>
<protein>
    <submittedName>
        <fullName evidence="2">Uncharacterized protein</fullName>
    </submittedName>
</protein>
<feature type="region of interest" description="Disordered" evidence="1">
    <location>
        <begin position="62"/>
        <end position="101"/>
    </location>
</feature>
<accession>A0ABN9SGR8</accession>
<name>A0ABN9SGR8_9DINO</name>
<feature type="non-terminal residue" evidence="2">
    <location>
        <position position="1"/>
    </location>
</feature>
<reference evidence="2" key="1">
    <citation type="submission" date="2023-10" db="EMBL/GenBank/DDBJ databases">
        <authorList>
            <person name="Chen Y."/>
            <person name="Shah S."/>
            <person name="Dougan E. K."/>
            <person name="Thang M."/>
            <person name="Chan C."/>
        </authorList>
    </citation>
    <scope>NUCLEOTIDE SEQUENCE [LARGE SCALE GENOMIC DNA]</scope>
</reference>
<dbReference type="EMBL" id="CAUYUJ010011043">
    <property type="protein sequence ID" value="CAK0830831.1"/>
    <property type="molecule type" value="Genomic_DNA"/>
</dbReference>
<comment type="caution">
    <text evidence="2">The sequence shown here is derived from an EMBL/GenBank/DDBJ whole genome shotgun (WGS) entry which is preliminary data.</text>
</comment>
<dbReference type="Proteomes" id="UP001189429">
    <property type="component" value="Unassembled WGS sequence"/>
</dbReference>
<evidence type="ECO:0000313" key="3">
    <source>
        <dbReference type="Proteomes" id="UP001189429"/>
    </source>
</evidence>
<sequence length="101" mass="10559">QAQRASGDGPVDIGDLLLALFEPPLRLEPVLACSGLTLEGAREHLPRALRALRLYERGAEGSRALGASSESAAAQGPARERLSRAMRTAGQRAAGADKLLS</sequence>